<keyword evidence="4 7" id="KW-0067">ATP-binding</keyword>
<dbReference type="HAMAP" id="MF_00332">
    <property type="entry name" value="DnaK"/>
    <property type="match status" value="1"/>
</dbReference>
<evidence type="ECO:0000256" key="5">
    <source>
        <dbReference type="ARBA" id="ARBA00023016"/>
    </source>
</evidence>
<feature type="region of interest" description="Disordered" evidence="10">
    <location>
        <begin position="562"/>
        <end position="624"/>
    </location>
</feature>
<dbReference type="InterPro" id="IPR043129">
    <property type="entry name" value="ATPase_NBD"/>
</dbReference>
<dbReference type="SUPFAM" id="SSF100934">
    <property type="entry name" value="Heat shock protein 70kD (HSP70), C-terminal subdomain"/>
    <property type="match status" value="1"/>
</dbReference>
<feature type="modified residue" description="Phosphothreonine; by autocatalysis" evidence="7">
    <location>
        <position position="175"/>
    </location>
</feature>
<evidence type="ECO:0000256" key="3">
    <source>
        <dbReference type="ARBA" id="ARBA00022741"/>
    </source>
</evidence>
<dbReference type="GO" id="GO:0005524">
    <property type="term" value="F:ATP binding"/>
    <property type="evidence" value="ECO:0007669"/>
    <property type="project" value="UniProtKB-UniRule"/>
</dbReference>
<evidence type="ECO:0000256" key="9">
    <source>
        <dbReference type="SAM" id="Coils"/>
    </source>
</evidence>
<evidence type="ECO:0000313" key="11">
    <source>
        <dbReference type="EMBL" id="GEK79936.1"/>
    </source>
</evidence>
<protein>
    <recommendedName>
        <fullName evidence="7">Chaperone protein DnaK</fullName>
    </recommendedName>
    <alternativeName>
        <fullName evidence="7">HSP70</fullName>
    </alternativeName>
    <alternativeName>
        <fullName evidence="7">Heat shock 70 kDa protein</fullName>
    </alternativeName>
    <alternativeName>
        <fullName evidence="7">Heat shock protein 70</fullName>
    </alternativeName>
</protein>
<dbReference type="GO" id="GO:0140662">
    <property type="term" value="F:ATP-dependent protein folding chaperone"/>
    <property type="evidence" value="ECO:0007669"/>
    <property type="project" value="InterPro"/>
</dbReference>
<comment type="induction">
    <text evidence="7">By stress conditions e.g. heat shock.</text>
</comment>
<feature type="compositionally biased region" description="Low complexity" evidence="10">
    <location>
        <begin position="584"/>
        <end position="603"/>
    </location>
</feature>
<evidence type="ECO:0000256" key="6">
    <source>
        <dbReference type="ARBA" id="ARBA00023186"/>
    </source>
</evidence>
<feature type="compositionally biased region" description="Acidic residues" evidence="10">
    <location>
        <begin position="604"/>
        <end position="624"/>
    </location>
</feature>
<dbReference type="FunFam" id="2.60.34.10:FF:000014">
    <property type="entry name" value="Chaperone protein DnaK HSP70"/>
    <property type="match status" value="1"/>
</dbReference>
<evidence type="ECO:0000313" key="12">
    <source>
        <dbReference type="Proteomes" id="UP000321749"/>
    </source>
</evidence>
<sequence length="624" mass="67248">MARAVGIDLGTTNSVVAFLDNGEPTVIANAEGFRTTPSVVAFVKEGETLVGEPAKRQAVTNVDRTISSVKRHMGTDWKQEIDGKQLTPQEISARILGKLKRDAETYLGEKVTDAVITVPAYFNDAERQATKEAGEISGLNVLRIINEPTAAALAYGLDKGKEDELILVFDLGGGTFDVSLLEVGKDDDFSTIQVRSTAGDNRLGGDDWDDRVVEWLKKRFQEQSGVDVSNDKIAMRRLKEAAEQAKKELSSSTTTSIQLPYFSLTEAGPANLEETLTRAQFENMTKDLLDRTKKPFEDVIREAGIKVADIAHVVLVGGSTRMPAVTELVKEMTGGQEPNKSVNPDEVVAVGAALQAGVLKGERKDVLLIDVTPLSLGIETKGGMMTKLIDRNTAIPTKRSETFTTAEDNQPSVAIQVFQGERDFTRDNKPLGTFELTGIAPAPRGIPQVEVTFDIDANGIVHVSAKDKGTGTEQSMTITGGSSLSKEDIERMVKDAEENAAADAARRETAELRNTGEQLVYSVEKVLADNGDKLPEDVKNEVQADVDAVKAALAGDDDEAVKTSVEKLQQSQSKLGEAIYQQTQAEQPAGEPGAAGEEPQAEQGADDDVVDAEVVDDEDESEKK</sequence>
<evidence type="ECO:0000256" key="7">
    <source>
        <dbReference type="HAMAP-Rule" id="MF_00332"/>
    </source>
</evidence>
<evidence type="ECO:0000256" key="1">
    <source>
        <dbReference type="ARBA" id="ARBA00007381"/>
    </source>
</evidence>
<dbReference type="PROSITE" id="PS01036">
    <property type="entry name" value="HSP70_3"/>
    <property type="match status" value="1"/>
</dbReference>
<feature type="coiled-coil region" evidence="9">
    <location>
        <begin position="228"/>
        <end position="255"/>
    </location>
</feature>
<dbReference type="GO" id="GO:0051082">
    <property type="term" value="F:unfolded protein binding"/>
    <property type="evidence" value="ECO:0007669"/>
    <property type="project" value="InterPro"/>
</dbReference>
<dbReference type="PROSITE" id="PS00329">
    <property type="entry name" value="HSP70_2"/>
    <property type="match status" value="1"/>
</dbReference>
<dbReference type="Gene3D" id="2.60.34.10">
    <property type="entry name" value="Substrate Binding Domain Of DNAk, Chain A, domain 1"/>
    <property type="match status" value="1"/>
</dbReference>
<dbReference type="PROSITE" id="PS00297">
    <property type="entry name" value="HSP70_1"/>
    <property type="match status" value="1"/>
</dbReference>
<dbReference type="Proteomes" id="UP000321749">
    <property type="component" value="Unassembled WGS sequence"/>
</dbReference>
<dbReference type="FunFam" id="3.90.640.10:FF:000003">
    <property type="entry name" value="Molecular chaperone DnaK"/>
    <property type="match status" value="1"/>
</dbReference>
<dbReference type="FunFam" id="3.30.420.40:FF:000071">
    <property type="entry name" value="Molecular chaperone DnaK"/>
    <property type="match status" value="1"/>
</dbReference>
<dbReference type="NCBIfam" id="NF001413">
    <property type="entry name" value="PRK00290.1"/>
    <property type="match status" value="1"/>
</dbReference>
<keyword evidence="6 7" id="KW-0143">Chaperone</keyword>
<dbReference type="PANTHER" id="PTHR19375">
    <property type="entry name" value="HEAT SHOCK PROTEIN 70KDA"/>
    <property type="match status" value="1"/>
</dbReference>
<dbReference type="CDD" id="cd10234">
    <property type="entry name" value="ASKHA_NBD_HSP70_DnaK-like"/>
    <property type="match status" value="1"/>
</dbReference>
<keyword evidence="9" id="KW-0175">Coiled coil</keyword>
<organism evidence="11 12">
    <name type="scientific">Agrococcus baldri</name>
    <dbReference type="NCBI Taxonomy" id="153730"/>
    <lineage>
        <taxon>Bacteria</taxon>
        <taxon>Bacillati</taxon>
        <taxon>Actinomycetota</taxon>
        <taxon>Actinomycetes</taxon>
        <taxon>Micrococcales</taxon>
        <taxon>Microbacteriaceae</taxon>
        <taxon>Agrococcus</taxon>
    </lineage>
</organism>
<dbReference type="InterPro" id="IPR013126">
    <property type="entry name" value="Hsp_70_fam"/>
</dbReference>
<comment type="similarity">
    <text evidence="1 7 8">Belongs to the heat shock protein 70 family.</text>
</comment>
<keyword evidence="12" id="KW-1185">Reference proteome</keyword>
<proteinExistence type="evidence at transcript level"/>
<dbReference type="NCBIfam" id="TIGR02350">
    <property type="entry name" value="prok_dnaK"/>
    <property type="match status" value="1"/>
</dbReference>
<gene>
    <name evidence="7 11" type="primary">dnaK</name>
    <name evidence="11" type="ORF">ABA31_12870</name>
</gene>
<dbReference type="InterPro" id="IPR029047">
    <property type="entry name" value="HSP70_peptide-bd_sf"/>
</dbReference>
<dbReference type="EMBL" id="BJUU01000006">
    <property type="protein sequence ID" value="GEK79936.1"/>
    <property type="molecule type" value="Genomic_DNA"/>
</dbReference>
<keyword evidence="3 7" id="KW-0547">Nucleotide-binding</keyword>
<dbReference type="RefSeq" id="WP_146793782.1">
    <property type="nucleotide sequence ID" value="NZ_BJUU01000006.1"/>
</dbReference>
<accession>A0AA87URG2</accession>
<dbReference type="SUPFAM" id="SSF53067">
    <property type="entry name" value="Actin-like ATPase domain"/>
    <property type="match status" value="2"/>
</dbReference>
<keyword evidence="5 7" id="KW-0346">Stress response</keyword>
<dbReference type="Gene3D" id="3.90.640.10">
    <property type="entry name" value="Actin, Chain A, domain 4"/>
    <property type="match status" value="1"/>
</dbReference>
<dbReference type="AlphaFoldDB" id="A0AA87URG2"/>
<evidence type="ECO:0000256" key="4">
    <source>
        <dbReference type="ARBA" id="ARBA00022840"/>
    </source>
</evidence>
<dbReference type="FunFam" id="1.20.1270.10:FF:000001">
    <property type="entry name" value="Molecular chaperone DnaK"/>
    <property type="match status" value="1"/>
</dbReference>
<dbReference type="SUPFAM" id="SSF100920">
    <property type="entry name" value="Heat shock protein 70kD (HSP70), peptide-binding domain"/>
    <property type="match status" value="1"/>
</dbReference>
<comment type="caution">
    <text evidence="11">The sequence shown here is derived from an EMBL/GenBank/DDBJ whole genome shotgun (WGS) entry which is preliminary data.</text>
</comment>
<evidence type="ECO:0000256" key="8">
    <source>
        <dbReference type="RuleBase" id="RU003322"/>
    </source>
</evidence>
<name>A0AA87URG2_9MICO</name>
<reference evidence="11 12" key="1">
    <citation type="submission" date="2019-07" db="EMBL/GenBank/DDBJ databases">
        <title>Whole genome shotgun sequence of Agrococcus baldri NBRC 103055.</title>
        <authorList>
            <person name="Hosoyama A."/>
            <person name="Uohara A."/>
            <person name="Ohji S."/>
            <person name="Ichikawa N."/>
        </authorList>
    </citation>
    <scope>NUCLEOTIDE SEQUENCE [LARGE SCALE GENOMIC DNA]</scope>
    <source>
        <strain evidence="11 12">NBRC 103055</strain>
    </source>
</reference>
<dbReference type="InterPro" id="IPR029048">
    <property type="entry name" value="HSP70_C_sf"/>
</dbReference>
<dbReference type="Gene3D" id="3.30.420.40">
    <property type="match status" value="2"/>
</dbReference>
<keyword evidence="2 7" id="KW-0597">Phosphoprotein</keyword>
<dbReference type="Gene3D" id="1.20.1270.10">
    <property type="match status" value="1"/>
</dbReference>
<dbReference type="InterPro" id="IPR018181">
    <property type="entry name" value="Heat_shock_70_CS"/>
</dbReference>
<comment type="function">
    <text evidence="7">Acts as a chaperone.</text>
</comment>
<dbReference type="InterPro" id="IPR012725">
    <property type="entry name" value="Chaperone_DnaK"/>
</dbReference>
<evidence type="ECO:0000256" key="2">
    <source>
        <dbReference type="ARBA" id="ARBA00022553"/>
    </source>
</evidence>
<dbReference type="Pfam" id="PF00012">
    <property type="entry name" value="HSP70"/>
    <property type="match status" value="2"/>
</dbReference>
<dbReference type="PRINTS" id="PR00301">
    <property type="entry name" value="HEATSHOCK70"/>
</dbReference>
<evidence type="ECO:0000256" key="10">
    <source>
        <dbReference type="SAM" id="MobiDB-lite"/>
    </source>
</evidence>
<feature type="coiled-coil region" evidence="9">
    <location>
        <begin position="486"/>
        <end position="513"/>
    </location>
</feature>